<comment type="caution">
    <text evidence="1">The sequence shown here is derived from an EMBL/GenBank/DDBJ whole genome shotgun (WGS) entry which is preliminary data.</text>
</comment>
<reference evidence="1 2" key="1">
    <citation type="journal article" date="2019" name="Nat. Microbiol.">
        <title>Mediterranean grassland soil C-N compound turnover is dependent on rainfall and depth, and is mediated by genomically divergent microorganisms.</title>
        <authorList>
            <person name="Diamond S."/>
            <person name="Andeer P.F."/>
            <person name="Li Z."/>
            <person name="Crits-Christoph A."/>
            <person name="Burstein D."/>
            <person name="Anantharaman K."/>
            <person name="Lane K.R."/>
            <person name="Thomas B.C."/>
            <person name="Pan C."/>
            <person name="Northen T.R."/>
            <person name="Banfield J.F."/>
        </authorList>
    </citation>
    <scope>NUCLEOTIDE SEQUENCE [LARGE SCALE GENOMIC DNA]</scope>
    <source>
        <strain evidence="1">WS_9</strain>
    </source>
</reference>
<protein>
    <recommendedName>
        <fullName evidence="3">ZU5 domain-containing protein</fullName>
    </recommendedName>
</protein>
<dbReference type="Proteomes" id="UP000317691">
    <property type="component" value="Unassembled WGS sequence"/>
</dbReference>
<proteinExistence type="predicted"/>
<organism evidence="1 2">
    <name type="scientific">Eiseniibacteriota bacterium</name>
    <dbReference type="NCBI Taxonomy" id="2212470"/>
    <lineage>
        <taxon>Bacteria</taxon>
        <taxon>Candidatus Eiseniibacteriota</taxon>
    </lineage>
</organism>
<gene>
    <name evidence="1" type="ORF">E6K79_00990</name>
</gene>
<dbReference type="AlphaFoldDB" id="A0A538TTT2"/>
<dbReference type="EMBL" id="VBOZ01000005">
    <property type="protein sequence ID" value="TMQ67036.1"/>
    <property type="molecule type" value="Genomic_DNA"/>
</dbReference>
<accession>A0A538TTT2</accession>
<evidence type="ECO:0000313" key="1">
    <source>
        <dbReference type="EMBL" id="TMQ67036.1"/>
    </source>
</evidence>
<evidence type="ECO:0000313" key="2">
    <source>
        <dbReference type="Proteomes" id="UP000317691"/>
    </source>
</evidence>
<name>A0A538TTT2_UNCEI</name>
<evidence type="ECO:0008006" key="3">
    <source>
        <dbReference type="Google" id="ProtNLM"/>
    </source>
</evidence>
<dbReference type="PROSITE" id="PS51257">
    <property type="entry name" value="PROKAR_LIPOPROTEIN"/>
    <property type="match status" value="1"/>
</dbReference>
<sequence length="201" mass="20370">MRFKWVSLVVVALVGATGWAVSGCGTSPLAPANLPSSGTASALVPSPPILTVSPDGSVGYTLIPSGDAHLGSRTSGGLGISASGKVNGDRGGTVTCGRLIVTIPPHAFAGTAIITITIPDRTILQGDLSISPASANKFAVPVKLSVDLSNLAVDPTTLVVYWYDPAAGVWRVQPTTASLSPQSVFTSLSHFSKYGAGKAGW</sequence>